<feature type="domain" description="U1-type" evidence="3">
    <location>
        <begin position="738"/>
        <end position="773"/>
    </location>
</feature>
<dbReference type="PANTHER" id="PTHR47487:SF11">
    <property type="entry name" value="OS09G0421800 PROTEIN"/>
    <property type="match status" value="1"/>
</dbReference>
<dbReference type="Pfam" id="PF12756">
    <property type="entry name" value="zf-C2H2_2"/>
    <property type="match status" value="2"/>
</dbReference>
<accession>A0A8S0ZI38</accession>
<feature type="domain" description="U1-type" evidence="3">
    <location>
        <begin position="622"/>
        <end position="655"/>
    </location>
</feature>
<evidence type="ECO:0000259" key="3">
    <source>
        <dbReference type="SMART" id="SM00451"/>
    </source>
</evidence>
<evidence type="ECO:0000259" key="2">
    <source>
        <dbReference type="SMART" id="SM00355"/>
    </source>
</evidence>
<sequence>MVNQPLSKRVDGCYQCLTCNKVVSNTEISKHLDSKQHKAARVLLDCTKNDTDNSYVGQNNEEKKEQMKENEAYGDDTKVTFNENVDTRLTDNPPVTEGKAIKKLTSVSEELETYAKEHGLFVTQDRFSFNCQICRTEVPGTMYLVKKHIAGKQHIDNIKQKTQADKKLNTMKVEKVLPKDYFRQILIVDCRFVIINDSFCFEFNHFFCLLDIGKIICQICDIEIARENREMHVASPSHEYKLQNAFVITSLTEELVRQIDSLYHCGYCGVFQKDFGDMLDHLTSPVHELQKFTKKDIFLSIKDEELLNHSTAQLVDGCYQCLTCNKIVSNTEIAKHLDSKQHKAARVSLCCTRNDDDNNNIDQRNKEKREQTKENEANGDDTKVTSNKNVDTKVLTDNPPVTDGTAIKKLTPVSEELETYAKEHGLFVTQDRFNLNCQICSKVVPGTLNHVKNHIAGKKHKANIKWQTQADKELIIMKIEKVLPKDYFRQILIVDYRYVIINDSFCFEFNHFFCLLDIGKIICQLCDIEIARENREMHVASPSHEFKLRNAFVIASLKEEFVRQIDSLYHCGFCGVFQKDFGDMLDHLTSPRHELQKFTKKEIFRSIMDEELLNHSTAQLVDGGYQCLICNKIVSNTEISKHLDSEQHKAARVSFDCTRNDADNNNIDQRNEEKKEQIKENEANEDDTTVTSSQNVDTKVWTENPPVTEGKAIKKLTPVSKNLETYANKHGLFVTQDTFHFNCQICSTEVPGRIYNLKEHITGKKHTDNIKRQAQADKKRNTIKIEKVPSKDYLKETVIVNYKLDRYVMINDSFCVEFKHFFCLLDIGKIMCQLCDEEVTRENRATHHNSLPHEFKFRNSFVITSLKEEFVRQINSMYHCGFCGVFQKDYGQMLDHLATAVHEHQKVTKKMIFQHIKDEEV</sequence>
<dbReference type="SMART" id="SM00451">
    <property type="entry name" value="ZnF_U1"/>
    <property type="match status" value="9"/>
</dbReference>
<feature type="domain" description="U1-type" evidence="3">
    <location>
        <begin position="875"/>
        <end position="911"/>
    </location>
</feature>
<name>A0A8S0ZI38_ARCPL</name>
<feature type="domain" description="C2H2-type" evidence="2">
    <location>
        <begin position="129"/>
        <end position="154"/>
    </location>
</feature>
<feature type="domain" description="C2H2-type" evidence="2">
    <location>
        <begin position="215"/>
        <end position="238"/>
    </location>
</feature>
<comment type="caution">
    <text evidence="4">The sequence shown here is derived from an EMBL/GenBank/DDBJ whole genome shotgun (WGS) entry which is preliminary data.</text>
</comment>
<evidence type="ECO:0000313" key="4">
    <source>
        <dbReference type="EMBL" id="CAB3232475.1"/>
    </source>
</evidence>
<feature type="domain" description="U1-type" evidence="3">
    <location>
        <begin position="126"/>
        <end position="161"/>
    </location>
</feature>
<feature type="domain" description="U1-type" evidence="3">
    <location>
        <begin position="11"/>
        <end position="44"/>
    </location>
</feature>
<feature type="domain" description="C2H2-type" evidence="2">
    <location>
        <begin position="569"/>
        <end position="593"/>
    </location>
</feature>
<feature type="domain" description="U1-type" evidence="3">
    <location>
        <begin position="432"/>
        <end position="467"/>
    </location>
</feature>
<feature type="domain" description="C2H2-type" evidence="2">
    <location>
        <begin position="830"/>
        <end position="853"/>
    </location>
</feature>
<dbReference type="AlphaFoldDB" id="A0A8S0ZI38"/>
<feature type="domain" description="C2H2-type" evidence="2">
    <location>
        <begin position="435"/>
        <end position="460"/>
    </location>
</feature>
<evidence type="ECO:0000313" key="5">
    <source>
        <dbReference type="Proteomes" id="UP000494256"/>
    </source>
</evidence>
<feature type="compositionally biased region" description="Basic and acidic residues" evidence="1">
    <location>
        <begin position="669"/>
        <end position="682"/>
    </location>
</feature>
<feature type="domain" description="C2H2-type" evidence="2">
    <location>
        <begin position="263"/>
        <end position="287"/>
    </location>
</feature>
<dbReference type="InterPro" id="IPR013087">
    <property type="entry name" value="Znf_C2H2_type"/>
</dbReference>
<protein>
    <recommendedName>
        <fullName evidence="6">C2H2-type domain-containing protein</fullName>
    </recommendedName>
</protein>
<proteinExistence type="predicted"/>
<organism evidence="4 5">
    <name type="scientific">Arctia plantaginis</name>
    <name type="common">Wood tiger moth</name>
    <name type="synonym">Phalaena plantaginis</name>
    <dbReference type="NCBI Taxonomy" id="874455"/>
    <lineage>
        <taxon>Eukaryota</taxon>
        <taxon>Metazoa</taxon>
        <taxon>Ecdysozoa</taxon>
        <taxon>Arthropoda</taxon>
        <taxon>Hexapoda</taxon>
        <taxon>Insecta</taxon>
        <taxon>Pterygota</taxon>
        <taxon>Neoptera</taxon>
        <taxon>Endopterygota</taxon>
        <taxon>Lepidoptera</taxon>
        <taxon>Glossata</taxon>
        <taxon>Ditrysia</taxon>
        <taxon>Noctuoidea</taxon>
        <taxon>Erebidae</taxon>
        <taxon>Arctiinae</taxon>
        <taxon>Arctia</taxon>
    </lineage>
</organism>
<dbReference type="InterPro" id="IPR041661">
    <property type="entry name" value="ZN622/Rei1/Reh1_Znf-C2H2"/>
</dbReference>
<evidence type="ECO:0000256" key="1">
    <source>
        <dbReference type="SAM" id="MobiDB-lite"/>
    </source>
</evidence>
<dbReference type="GO" id="GO:0003676">
    <property type="term" value="F:nucleic acid binding"/>
    <property type="evidence" value="ECO:0007669"/>
    <property type="project" value="InterPro"/>
</dbReference>
<evidence type="ECO:0008006" key="6">
    <source>
        <dbReference type="Google" id="ProtNLM"/>
    </source>
</evidence>
<dbReference type="EMBL" id="CADEBD010000290">
    <property type="protein sequence ID" value="CAB3232475.1"/>
    <property type="molecule type" value="Genomic_DNA"/>
</dbReference>
<feature type="domain" description="C2H2-type" evidence="2">
    <location>
        <begin position="625"/>
        <end position="648"/>
    </location>
</feature>
<feature type="domain" description="C2H2-type" evidence="2">
    <location>
        <begin position="14"/>
        <end position="37"/>
    </location>
</feature>
<dbReference type="PANTHER" id="PTHR47487">
    <property type="entry name" value="OS06G0651300 PROTEIN-RELATED"/>
    <property type="match status" value="1"/>
</dbReference>
<feature type="domain" description="C2H2-type" evidence="2">
    <location>
        <begin position="878"/>
        <end position="902"/>
    </location>
</feature>
<gene>
    <name evidence="4" type="ORF">APLA_LOCUS5676</name>
</gene>
<feature type="domain" description="C2H2-type" evidence="2">
    <location>
        <begin position="741"/>
        <end position="766"/>
    </location>
</feature>
<dbReference type="Proteomes" id="UP000494256">
    <property type="component" value="Unassembled WGS sequence"/>
</dbReference>
<feature type="domain" description="U1-type" evidence="3">
    <location>
        <begin position="316"/>
        <end position="349"/>
    </location>
</feature>
<feature type="domain" description="U1-type" evidence="3">
    <location>
        <begin position="212"/>
        <end position="245"/>
    </location>
</feature>
<dbReference type="OrthoDB" id="5857104at2759"/>
<feature type="domain" description="C2H2-type" evidence="2">
    <location>
        <begin position="319"/>
        <end position="342"/>
    </location>
</feature>
<dbReference type="GO" id="GO:0008270">
    <property type="term" value="F:zinc ion binding"/>
    <property type="evidence" value="ECO:0007669"/>
    <property type="project" value="InterPro"/>
</dbReference>
<feature type="compositionally biased region" description="Basic and acidic residues" evidence="1">
    <location>
        <begin position="363"/>
        <end position="383"/>
    </location>
</feature>
<dbReference type="SMART" id="SM00355">
    <property type="entry name" value="ZnF_C2H2"/>
    <property type="match status" value="12"/>
</dbReference>
<feature type="region of interest" description="Disordered" evidence="1">
    <location>
        <begin position="358"/>
        <end position="393"/>
    </location>
</feature>
<reference evidence="4 5" key="1">
    <citation type="submission" date="2020-04" db="EMBL/GenBank/DDBJ databases">
        <authorList>
            <person name="Wallbank WR R."/>
            <person name="Pardo Diaz C."/>
            <person name="Kozak K."/>
            <person name="Martin S."/>
            <person name="Jiggins C."/>
            <person name="Moest M."/>
            <person name="Warren A I."/>
            <person name="Byers J.R.P. K."/>
            <person name="Montejo-Kovacevich G."/>
            <person name="Yen C E."/>
        </authorList>
    </citation>
    <scope>NUCLEOTIDE SEQUENCE [LARGE SCALE GENOMIC DNA]</scope>
</reference>
<dbReference type="InterPro" id="IPR003604">
    <property type="entry name" value="Matrin/U1-like-C_Znf_C2H2"/>
</dbReference>
<feature type="domain" description="C2H2-type" evidence="2">
    <location>
        <begin position="521"/>
        <end position="544"/>
    </location>
</feature>
<feature type="region of interest" description="Disordered" evidence="1">
    <location>
        <begin position="661"/>
        <end position="696"/>
    </location>
</feature>
<feature type="domain" description="U1-type" evidence="3">
    <location>
        <begin position="518"/>
        <end position="551"/>
    </location>
</feature>